<comment type="caution">
    <text evidence="2">The sequence shown here is derived from an EMBL/GenBank/DDBJ whole genome shotgun (WGS) entry which is preliminary data.</text>
</comment>
<dbReference type="Gene3D" id="3.30.460.10">
    <property type="entry name" value="Beta Polymerase, domain 2"/>
    <property type="match status" value="1"/>
</dbReference>
<dbReference type="InterPro" id="IPR043519">
    <property type="entry name" value="NT_sf"/>
</dbReference>
<organism evidence="2 3">
    <name type="scientific">Psychracetigena formicireducens</name>
    <dbReference type="NCBI Taxonomy" id="2986056"/>
    <lineage>
        <taxon>Bacteria</taxon>
        <taxon>Bacillati</taxon>
        <taxon>Candidatus Lithacetigenota</taxon>
        <taxon>Candidatus Psychracetigena</taxon>
    </lineage>
</organism>
<reference evidence="2 3" key="1">
    <citation type="journal article" date="2021" name="bioRxiv">
        <title>Unique metabolic strategies in Hadean analogues reveal hints for primordial physiology.</title>
        <authorList>
            <person name="Nobu M.K."/>
            <person name="Nakai R."/>
            <person name="Tamazawa S."/>
            <person name="Mori H."/>
            <person name="Toyoda A."/>
            <person name="Ijiri A."/>
            <person name="Suzuki S."/>
            <person name="Kurokawa K."/>
            <person name="Kamagata Y."/>
            <person name="Tamaki H."/>
        </authorList>
    </citation>
    <scope>NUCLEOTIDE SEQUENCE [LARGE SCALE GENOMIC DNA]</scope>
    <source>
        <strain evidence="2">BS525</strain>
    </source>
</reference>
<accession>A0A9E2F2D4</accession>
<dbReference type="Pfam" id="PF18765">
    <property type="entry name" value="Polbeta"/>
    <property type="match status" value="1"/>
</dbReference>
<evidence type="ECO:0000259" key="1">
    <source>
        <dbReference type="Pfam" id="PF18765"/>
    </source>
</evidence>
<sequence>MDRILLNNVFTDEETNALRELKSTLRGLLGNNLVKLVLYGSRVRGDYDTESDIDVAVIIKGLTRELKNQILDVVAEIEIKYLSPLSTLVLSEEDFELLKKRERRIALDIEREGISL</sequence>
<dbReference type="EMBL" id="QLTW01000111">
    <property type="protein sequence ID" value="MBT9145542.1"/>
    <property type="molecule type" value="Genomic_DNA"/>
</dbReference>
<dbReference type="InterPro" id="IPR041633">
    <property type="entry name" value="Polbeta"/>
</dbReference>
<dbReference type="InterPro" id="IPR052548">
    <property type="entry name" value="Type_VII_TA_antitoxin"/>
</dbReference>
<evidence type="ECO:0000313" key="2">
    <source>
        <dbReference type="EMBL" id="MBT9145542.1"/>
    </source>
</evidence>
<protein>
    <recommendedName>
        <fullName evidence="1">Polymerase beta nucleotidyltransferase domain-containing protein</fullName>
    </recommendedName>
</protein>
<dbReference type="CDD" id="cd05403">
    <property type="entry name" value="NT_KNTase_like"/>
    <property type="match status" value="1"/>
</dbReference>
<proteinExistence type="predicted"/>
<evidence type="ECO:0000313" key="3">
    <source>
        <dbReference type="Proteomes" id="UP000811545"/>
    </source>
</evidence>
<dbReference type="PANTHER" id="PTHR33933">
    <property type="entry name" value="NUCLEOTIDYLTRANSFERASE"/>
    <property type="match status" value="1"/>
</dbReference>
<dbReference type="PANTHER" id="PTHR33933:SF1">
    <property type="entry name" value="PROTEIN ADENYLYLTRANSFERASE MNTA-RELATED"/>
    <property type="match status" value="1"/>
</dbReference>
<dbReference type="Proteomes" id="UP000811545">
    <property type="component" value="Unassembled WGS sequence"/>
</dbReference>
<feature type="domain" description="Polymerase beta nucleotidyltransferase" evidence="1">
    <location>
        <begin position="31"/>
        <end position="114"/>
    </location>
</feature>
<dbReference type="AlphaFoldDB" id="A0A9E2F2D4"/>
<name>A0A9E2F2D4_PSYF1</name>
<gene>
    <name evidence="2" type="ORF">DDT42_01414</name>
</gene>
<dbReference type="SUPFAM" id="SSF81301">
    <property type="entry name" value="Nucleotidyltransferase"/>
    <property type="match status" value="1"/>
</dbReference>